<keyword evidence="3" id="KW-1003">Cell membrane</keyword>
<evidence type="ECO:0000256" key="4">
    <source>
        <dbReference type="ARBA" id="ARBA00022692"/>
    </source>
</evidence>
<comment type="similarity">
    <text evidence="7">Belongs to the binding-protein-dependent transport system permease family.</text>
</comment>
<accession>A0A157NZJ4</accession>
<feature type="transmembrane region" description="Helical" evidence="7">
    <location>
        <begin position="235"/>
        <end position="261"/>
    </location>
</feature>
<dbReference type="GO" id="GO:0005886">
    <property type="term" value="C:plasma membrane"/>
    <property type="evidence" value="ECO:0007669"/>
    <property type="project" value="UniProtKB-SubCell"/>
</dbReference>
<keyword evidence="5 7" id="KW-1133">Transmembrane helix</keyword>
<evidence type="ECO:0000256" key="3">
    <source>
        <dbReference type="ARBA" id="ARBA00022475"/>
    </source>
</evidence>
<dbReference type="Pfam" id="PF19300">
    <property type="entry name" value="BPD_transp_1_N"/>
    <property type="match status" value="1"/>
</dbReference>
<evidence type="ECO:0000313" key="9">
    <source>
        <dbReference type="EMBL" id="SAI26802.1"/>
    </source>
</evidence>
<dbReference type="EMBL" id="FKBS01000014">
    <property type="protein sequence ID" value="SAI26802.1"/>
    <property type="molecule type" value="Genomic_DNA"/>
</dbReference>
<evidence type="ECO:0000256" key="5">
    <source>
        <dbReference type="ARBA" id="ARBA00022989"/>
    </source>
</evidence>
<dbReference type="GO" id="GO:0071916">
    <property type="term" value="F:dipeptide transmembrane transporter activity"/>
    <property type="evidence" value="ECO:0007669"/>
    <property type="project" value="TreeGrafter"/>
</dbReference>
<dbReference type="PANTHER" id="PTHR43163:SF6">
    <property type="entry name" value="DIPEPTIDE TRANSPORT SYSTEM PERMEASE PROTEIN DPPB-RELATED"/>
    <property type="match status" value="1"/>
</dbReference>
<evidence type="ECO:0000256" key="2">
    <source>
        <dbReference type="ARBA" id="ARBA00022448"/>
    </source>
</evidence>
<name>A0A157NZJ4_9BORD</name>
<feature type="domain" description="ABC transmembrane type-1" evidence="8">
    <location>
        <begin position="95"/>
        <end position="300"/>
    </location>
</feature>
<feature type="transmembrane region" description="Helical" evidence="7">
    <location>
        <begin position="281"/>
        <end position="307"/>
    </location>
</feature>
<sequence>MLLFILRRLLAILPVLALVAVVVFAILRLAPGDPAVVMAGDAATPERVAQIRQAMGLDKPLAEQFLIWGGNLLQGDVGASLMSGTPVSQLIARRLEPTLGLAALTLVFTLAVAIPLGVLAAWRQGRLLDRAVMGLSVLGFSVPVFVTGYALIWLFSIELAWLPIQGYAPLSGGPWPWLQRLILPALALSTVYVALIARITRTSIIEVMGEDFIRTARAKGRGETGVLLGHALRNAAVPIATVVGLGIALLISGVVVTESVFNIPGLGRLVVEAVLARDYPVIQGLTLFFAALYVLVNLVVDCAYAAFDPRIRY</sequence>
<organism evidence="9 10">
    <name type="scientific">Bordetella ansorpii</name>
    <dbReference type="NCBI Taxonomy" id="288768"/>
    <lineage>
        <taxon>Bacteria</taxon>
        <taxon>Pseudomonadati</taxon>
        <taxon>Pseudomonadota</taxon>
        <taxon>Betaproteobacteria</taxon>
        <taxon>Burkholderiales</taxon>
        <taxon>Alcaligenaceae</taxon>
        <taxon>Bordetella</taxon>
    </lineage>
</organism>
<dbReference type="PROSITE" id="PS50928">
    <property type="entry name" value="ABC_TM1"/>
    <property type="match status" value="1"/>
</dbReference>
<gene>
    <name evidence="9" type="primary">gsiC_7</name>
    <name evidence="9" type="ORF">SAMEA1982600_02115</name>
</gene>
<dbReference type="InterPro" id="IPR035906">
    <property type="entry name" value="MetI-like_sf"/>
</dbReference>
<keyword evidence="4 7" id="KW-0812">Transmembrane</keyword>
<feature type="transmembrane region" description="Helical" evidence="7">
    <location>
        <begin position="134"/>
        <end position="157"/>
    </location>
</feature>
<comment type="subcellular location">
    <subcellularLocation>
        <location evidence="1 7">Cell membrane</location>
        <topology evidence="1 7">Multi-pass membrane protein</topology>
    </subcellularLocation>
</comment>
<dbReference type="RefSeq" id="WP_066411389.1">
    <property type="nucleotide sequence ID" value="NZ_FKBS01000014.1"/>
</dbReference>
<protein>
    <submittedName>
        <fullName evidence="9">ABC transporter permease</fullName>
    </submittedName>
</protein>
<dbReference type="CDD" id="cd06261">
    <property type="entry name" value="TM_PBP2"/>
    <property type="match status" value="1"/>
</dbReference>
<reference evidence="9 10" key="1">
    <citation type="submission" date="2016-03" db="EMBL/GenBank/DDBJ databases">
        <authorList>
            <consortium name="Pathogen Informatics"/>
        </authorList>
    </citation>
    <scope>NUCLEOTIDE SEQUENCE [LARGE SCALE GENOMIC DNA]</scope>
    <source>
        <strain evidence="9 10">NCTC13364</strain>
    </source>
</reference>
<dbReference type="AlphaFoldDB" id="A0A157NZJ4"/>
<keyword evidence="6 7" id="KW-0472">Membrane</keyword>
<dbReference type="InterPro" id="IPR000515">
    <property type="entry name" value="MetI-like"/>
</dbReference>
<feature type="transmembrane region" description="Helical" evidence="7">
    <location>
        <begin position="99"/>
        <end position="122"/>
    </location>
</feature>
<dbReference type="PANTHER" id="PTHR43163">
    <property type="entry name" value="DIPEPTIDE TRANSPORT SYSTEM PERMEASE PROTEIN DPPB-RELATED"/>
    <property type="match status" value="1"/>
</dbReference>
<evidence type="ECO:0000259" key="8">
    <source>
        <dbReference type="PROSITE" id="PS50928"/>
    </source>
</evidence>
<evidence type="ECO:0000256" key="6">
    <source>
        <dbReference type="ARBA" id="ARBA00023136"/>
    </source>
</evidence>
<evidence type="ECO:0000313" key="10">
    <source>
        <dbReference type="Proteomes" id="UP000077037"/>
    </source>
</evidence>
<feature type="transmembrane region" description="Helical" evidence="7">
    <location>
        <begin position="177"/>
        <end position="197"/>
    </location>
</feature>
<dbReference type="InterPro" id="IPR045621">
    <property type="entry name" value="BPD_transp_1_N"/>
</dbReference>
<dbReference type="Proteomes" id="UP000077037">
    <property type="component" value="Unassembled WGS sequence"/>
</dbReference>
<dbReference type="Pfam" id="PF00528">
    <property type="entry name" value="BPD_transp_1"/>
    <property type="match status" value="1"/>
</dbReference>
<dbReference type="SUPFAM" id="SSF161098">
    <property type="entry name" value="MetI-like"/>
    <property type="match status" value="1"/>
</dbReference>
<evidence type="ECO:0000256" key="1">
    <source>
        <dbReference type="ARBA" id="ARBA00004651"/>
    </source>
</evidence>
<evidence type="ECO:0000256" key="7">
    <source>
        <dbReference type="RuleBase" id="RU363032"/>
    </source>
</evidence>
<dbReference type="Gene3D" id="1.10.3720.10">
    <property type="entry name" value="MetI-like"/>
    <property type="match status" value="1"/>
</dbReference>
<keyword evidence="2 7" id="KW-0813">Transport</keyword>
<proteinExistence type="inferred from homology"/>
<dbReference type="OrthoDB" id="9803623at2"/>